<dbReference type="InterPro" id="IPR036291">
    <property type="entry name" value="NAD(P)-bd_dom_sf"/>
</dbReference>
<dbReference type="InterPro" id="IPR029753">
    <property type="entry name" value="D-isomer_DH_CS"/>
</dbReference>
<dbReference type="RefSeq" id="WP_105299530.1">
    <property type="nucleotide sequence ID" value="NZ_CAURUR010000002.1"/>
</dbReference>
<evidence type="ECO:0000313" key="7">
    <source>
        <dbReference type="EMBL" id="SPD91348.1"/>
    </source>
</evidence>
<dbReference type="EMBL" id="OKQU01000001">
    <property type="protein sequence ID" value="SPE06573.1"/>
    <property type="molecule type" value="Genomic_DNA"/>
</dbReference>
<evidence type="ECO:0000313" key="9">
    <source>
        <dbReference type="Proteomes" id="UP000237923"/>
    </source>
</evidence>
<gene>
    <name evidence="8" type="primary">serA_2</name>
    <name evidence="7" type="ORF">LES8486_00325</name>
    <name evidence="8" type="ORF">LES9216_00472</name>
</gene>
<sequence>MSKKRIHIVGDLHEVAIQKFTSAGYDVSHSPNYDEKKLLSLAYEAAVIVMTDMVFDENWFDALPNLKLIARRGVGYDNIPVESATQHGVWVTNTPGANAIAVAELAVTLILTVLRKVNQAANSVQKGEVLTYPASLMGHNLSGKIIGLIGYGQIAQNVEKILHGFGAHVLVYSRTKRDTLYGQFVSYDTLLAQSDIISLHIPATPETSGILNHEAFSKMKTNAILINTARAALVDEEALVEAINTGKIAGAGLDTTSYETIKTASPLLNHDQIVITPHIGANTVESEYLTAEKVVASVLDFFDNQKPIYRLN</sequence>
<dbReference type="Pfam" id="PF00389">
    <property type="entry name" value="2-Hacid_dh"/>
    <property type="match status" value="1"/>
</dbReference>
<dbReference type="CDD" id="cd12177">
    <property type="entry name" value="2-Hacid_dh_12"/>
    <property type="match status" value="1"/>
</dbReference>
<feature type="domain" description="D-isomer specific 2-hydroxyacid dehydrogenase catalytic" evidence="5">
    <location>
        <begin position="8"/>
        <end position="312"/>
    </location>
</feature>
<dbReference type="PROSITE" id="PS00670">
    <property type="entry name" value="D_2_HYDROXYACID_DH_2"/>
    <property type="match status" value="1"/>
</dbReference>
<dbReference type="EC" id="1.1.1.95" evidence="8"/>
<dbReference type="InterPro" id="IPR006140">
    <property type="entry name" value="D-isomer_DH_NAD-bd"/>
</dbReference>
<evidence type="ECO:0000256" key="1">
    <source>
        <dbReference type="ARBA" id="ARBA00005854"/>
    </source>
</evidence>
<accession>A0A2N9K7L2</accession>
<reference evidence="7 10" key="1">
    <citation type="submission" date="2018-02" db="EMBL/GenBank/DDBJ databases">
        <authorList>
            <person name="Rodrigo-Torres L."/>
            <person name="Arahal R. D."/>
            <person name="Lucena T."/>
        </authorList>
    </citation>
    <scope>NUCLEOTIDE SEQUENCE [LARGE SCALE GENOMIC DNA]</scope>
    <source>
        <strain evidence="7 10">CECT 8486</strain>
    </source>
</reference>
<evidence type="ECO:0000313" key="8">
    <source>
        <dbReference type="EMBL" id="SPE06573.1"/>
    </source>
</evidence>
<protein>
    <submittedName>
        <fullName evidence="8">D-3-phosphoglycerate dehydrogenase</fullName>
        <ecNumber evidence="8">1.1.1.95</ecNumber>
    </submittedName>
</protein>
<dbReference type="PANTHER" id="PTHR43761:SF1">
    <property type="entry name" value="D-ISOMER SPECIFIC 2-HYDROXYACID DEHYDROGENASE CATALYTIC DOMAIN-CONTAINING PROTEIN-RELATED"/>
    <property type="match status" value="1"/>
</dbReference>
<dbReference type="AlphaFoldDB" id="A0A2N9K7L2"/>
<comment type="similarity">
    <text evidence="1 4">Belongs to the D-isomer specific 2-hydroxyacid dehydrogenase family.</text>
</comment>
<evidence type="ECO:0000256" key="2">
    <source>
        <dbReference type="ARBA" id="ARBA00023002"/>
    </source>
</evidence>
<keyword evidence="3" id="KW-0520">NAD</keyword>
<keyword evidence="10" id="KW-1185">Reference proteome</keyword>
<dbReference type="GO" id="GO:0004617">
    <property type="term" value="F:phosphoglycerate dehydrogenase activity"/>
    <property type="evidence" value="ECO:0007669"/>
    <property type="project" value="UniProtKB-EC"/>
</dbReference>
<dbReference type="Proteomes" id="UP000239237">
    <property type="component" value="Unassembled WGS sequence"/>
</dbReference>
<dbReference type="Pfam" id="PF02826">
    <property type="entry name" value="2-Hacid_dh_C"/>
    <property type="match status" value="1"/>
</dbReference>
<evidence type="ECO:0000256" key="3">
    <source>
        <dbReference type="ARBA" id="ARBA00023027"/>
    </source>
</evidence>
<evidence type="ECO:0000313" key="10">
    <source>
        <dbReference type="Proteomes" id="UP000239237"/>
    </source>
</evidence>
<dbReference type="Gene3D" id="3.40.50.720">
    <property type="entry name" value="NAD(P)-binding Rossmann-like Domain"/>
    <property type="match status" value="2"/>
</dbReference>
<dbReference type="GO" id="GO:0051287">
    <property type="term" value="F:NAD binding"/>
    <property type="evidence" value="ECO:0007669"/>
    <property type="project" value="InterPro"/>
</dbReference>
<proteinExistence type="inferred from homology"/>
<name>A0A2N9K7L2_9LACO</name>
<evidence type="ECO:0000256" key="4">
    <source>
        <dbReference type="RuleBase" id="RU003719"/>
    </source>
</evidence>
<dbReference type="SUPFAM" id="SSF51735">
    <property type="entry name" value="NAD(P)-binding Rossmann-fold domains"/>
    <property type="match status" value="1"/>
</dbReference>
<dbReference type="EMBL" id="OKQR01000001">
    <property type="protein sequence ID" value="SPD91348.1"/>
    <property type="molecule type" value="Genomic_DNA"/>
</dbReference>
<dbReference type="PANTHER" id="PTHR43761">
    <property type="entry name" value="D-ISOMER SPECIFIC 2-HYDROXYACID DEHYDROGENASE FAMILY PROTEIN (AFU_ORTHOLOGUE AFUA_1G13630)"/>
    <property type="match status" value="1"/>
</dbReference>
<reference evidence="8 9" key="2">
    <citation type="submission" date="2018-02" db="EMBL/GenBank/DDBJ databases">
        <authorList>
            <person name="Cohen D.B."/>
            <person name="Kent A.D."/>
        </authorList>
    </citation>
    <scope>NUCLEOTIDE SEQUENCE [LARGE SCALE GENOMIC DNA]</scope>
    <source>
        <strain evidence="8 9">CECT 9216</strain>
    </source>
</reference>
<dbReference type="SUPFAM" id="SSF52283">
    <property type="entry name" value="Formate/glycerate dehydrogenase catalytic domain-like"/>
    <property type="match status" value="1"/>
</dbReference>
<dbReference type="InterPro" id="IPR006139">
    <property type="entry name" value="D-isomer_2_OHA_DH_cat_dom"/>
</dbReference>
<dbReference type="FunFam" id="3.40.50.720:FF:000203">
    <property type="entry name" value="D-3-phosphoglycerate dehydrogenase (SerA)"/>
    <property type="match status" value="1"/>
</dbReference>
<dbReference type="InterPro" id="IPR050418">
    <property type="entry name" value="D-iso_2-hydroxyacid_DH_PdxB"/>
</dbReference>
<evidence type="ECO:0000259" key="6">
    <source>
        <dbReference type="Pfam" id="PF02826"/>
    </source>
</evidence>
<feature type="domain" description="D-isomer specific 2-hydroxyacid dehydrogenase NAD-binding" evidence="6">
    <location>
        <begin position="108"/>
        <end position="280"/>
    </location>
</feature>
<keyword evidence="2 4" id="KW-0560">Oxidoreductase</keyword>
<evidence type="ECO:0000259" key="5">
    <source>
        <dbReference type="Pfam" id="PF00389"/>
    </source>
</evidence>
<dbReference type="Proteomes" id="UP000237923">
    <property type="component" value="Unassembled WGS sequence"/>
</dbReference>
<organism evidence="8 9">
    <name type="scientific">Leuconostoc suionicum</name>
    <dbReference type="NCBI Taxonomy" id="1511761"/>
    <lineage>
        <taxon>Bacteria</taxon>
        <taxon>Bacillati</taxon>
        <taxon>Bacillota</taxon>
        <taxon>Bacilli</taxon>
        <taxon>Lactobacillales</taxon>
        <taxon>Lactobacillaceae</taxon>
        <taxon>Leuconostoc</taxon>
    </lineage>
</organism>